<dbReference type="Proteomes" id="UP000613740">
    <property type="component" value="Unassembled WGS sequence"/>
</dbReference>
<dbReference type="PANTHER" id="PTHR21292:SF1">
    <property type="entry name" value="EXOCYST COMPLEX COMPONENT 3"/>
    <property type="match status" value="1"/>
</dbReference>
<keyword evidence="2" id="KW-0813">Transport</keyword>
<comment type="similarity">
    <text evidence="1">Belongs to the SEC6 family.</text>
</comment>
<dbReference type="OrthoDB" id="190098at2759"/>
<keyword evidence="3" id="KW-0268">Exocytosis</keyword>
<evidence type="ECO:0000313" key="5">
    <source>
        <dbReference type="Proteomes" id="UP000613740"/>
    </source>
</evidence>
<organism evidence="4 5">
    <name type="scientific">Chlamydomonas schloesseri</name>
    <dbReference type="NCBI Taxonomy" id="2026947"/>
    <lineage>
        <taxon>Eukaryota</taxon>
        <taxon>Viridiplantae</taxon>
        <taxon>Chlorophyta</taxon>
        <taxon>core chlorophytes</taxon>
        <taxon>Chlorophyceae</taxon>
        <taxon>CS clade</taxon>
        <taxon>Chlamydomonadales</taxon>
        <taxon>Chlamydomonadaceae</taxon>
        <taxon>Chlamydomonas</taxon>
    </lineage>
</organism>
<evidence type="ECO:0000256" key="2">
    <source>
        <dbReference type="ARBA" id="ARBA00022448"/>
    </source>
</evidence>
<dbReference type="GO" id="GO:0000149">
    <property type="term" value="F:SNARE binding"/>
    <property type="evidence" value="ECO:0007669"/>
    <property type="project" value="TreeGrafter"/>
</dbReference>
<dbReference type="PANTHER" id="PTHR21292">
    <property type="entry name" value="EXOCYST COMPLEX COMPONENT SEC6-RELATED"/>
    <property type="match status" value="1"/>
</dbReference>
<dbReference type="AlphaFoldDB" id="A0A835SPX0"/>
<comment type="caution">
    <text evidence="4">The sequence shown here is derived from an EMBL/GenBank/DDBJ whole genome shotgun (WGS) entry which is preliminary data.</text>
</comment>
<evidence type="ECO:0000256" key="3">
    <source>
        <dbReference type="ARBA" id="ARBA00022483"/>
    </source>
</evidence>
<accession>A0A835SPX0</accession>
<evidence type="ECO:0000313" key="4">
    <source>
        <dbReference type="EMBL" id="KAG2431048.1"/>
    </source>
</evidence>
<dbReference type="EMBL" id="JAEHOD010000075">
    <property type="protein sequence ID" value="KAG2431048.1"/>
    <property type="molecule type" value="Genomic_DNA"/>
</dbReference>
<dbReference type="InterPro" id="IPR010326">
    <property type="entry name" value="EXOC3/Sec6"/>
</dbReference>
<sequence length="818" mass="91454">MAETADLAEQALSAKEQGLIEVIKLLQHPEDLSRLADITAEYESRHRSAKATLSAMVQSQVEATRLGVDLLERAHRHIVKLQAALDRIDKLCAECSDLVHHHDKIKLLALTHGNVKKVLSEIEDIVDLPYRADHCWELLQADDANLVPAFEALVLLTGTAENAKQAWQRNNKSAAEVSELAAYLARVDEVMVRFERLLLDEHLRLPNLITLAQDRPTLLVDCVRVMELQELLDAEYRRVKMGAVPQRRYKDRFFAGLLKDAEGRFKPLLKIAKACNKPNMIISYDTNGDRIVSEQRDYLGGLVKLTRLVDGQEEVVDDPEELQHIEIIQEEVFDEATYLDELLNGLYDMTDELAAVYDYAVPCFPPSYDIFNRCFQTYHVQFAVVVDVMGHGAADSMSTAGALRVMDWVQKYMETLRNLGVDEELVRLPPSPLADPDSLPGMVVLMESYVKRMEDTVTRWYTNILDADLNSAPKQRPDGTLCTLGATDFFRILNEQIAIITDLNEHGEIMLQTAKTALRIMTGFQDAQKEILGGYSREGGRKGLGLEMAVAFINNNVHCHDQSLEFAEDVGKQLKKEYRDQLDVETVCRGFLEVAKVATFRSVVMMFNDTGMSGVLKGLYGTGPGDTYLSGRITATLIATLRDYYSDFKTWVTPSFLKRVAEATLEELVRRAVNMFAVAPPQASEPLSARMEADVSDFTAYFEAYLGTKAGDRLRKHMAVLGDLRELLVADSPETFALAYSKLLSYNDKAFTPELVAKVTGSCRSDLTKKQISEISSQCRDLWKQHEAAAKAAAKEAGGASAAADKSDGWWFGWGKKG</sequence>
<gene>
    <name evidence="4" type="ORF">HYH02_013479</name>
</gene>
<name>A0A835SPX0_9CHLO</name>
<keyword evidence="5" id="KW-1185">Reference proteome</keyword>
<dbReference type="Pfam" id="PF06046">
    <property type="entry name" value="Sec6"/>
    <property type="match status" value="1"/>
</dbReference>
<protein>
    <recommendedName>
        <fullName evidence="6">Exocyst complex component Sec6</fullName>
    </recommendedName>
</protein>
<dbReference type="Gene3D" id="1.10.357.70">
    <property type="entry name" value="Exocyst complex component Sec6, C-terminal domain"/>
    <property type="match status" value="1"/>
</dbReference>
<reference evidence="4" key="1">
    <citation type="journal article" date="2020" name="bioRxiv">
        <title>Comparative genomics of Chlamydomonas.</title>
        <authorList>
            <person name="Craig R.J."/>
            <person name="Hasan A.R."/>
            <person name="Ness R.W."/>
            <person name="Keightley P.D."/>
        </authorList>
    </citation>
    <scope>NUCLEOTIDE SEQUENCE</scope>
    <source>
        <strain evidence="4">CCAP 11/173</strain>
    </source>
</reference>
<dbReference type="GO" id="GO:0000145">
    <property type="term" value="C:exocyst"/>
    <property type="evidence" value="ECO:0007669"/>
    <property type="project" value="InterPro"/>
</dbReference>
<evidence type="ECO:0008006" key="6">
    <source>
        <dbReference type="Google" id="ProtNLM"/>
    </source>
</evidence>
<dbReference type="GO" id="GO:0006887">
    <property type="term" value="P:exocytosis"/>
    <property type="evidence" value="ECO:0007669"/>
    <property type="project" value="UniProtKB-KW"/>
</dbReference>
<dbReference type="Gene3D" id="1.10.357.50">
    <property type="match status" value="1"/>
</dbReference>
<proteinExistence type="inferred from homology"/>
<evidence type="ECO:0000256" key="1">
    <source>
        <dbReference type="ARBA" id="ARBA00009447"/>
    </source>
</evidence>
<dbReference type="InterPro" id="IPR042532">
    <property type="entry name" value="EXOC3/Sec6_C"/>
</dbReference>
<dbReference type="GO" id="GO:0051601">
    <property type="term" value="P:exocyst localization"/>
    <property type="evidence" value="ECO:0007669"/>
    <property type="project" value="TreeGrafter"/>
</dbReference>